<evidence type="ECO:0000259" key="2">
    <source>
        <dbReference type="Pfam" id="PF04892"/>
    </source>
</evidence>
<dbReference type="EMBL" id="BAABKM010000002">
    <property type="protein sequence ID" value="GAA4708298.1"/>
    <property type="molecule type" value="Genomic_DNA"/>
</dbReference>
<feature type="domain" description="VanZ-like" evidence="2">
    <location>
        <begin position="52"/>
        <end position="131"/>
    </location>
</feature>
<evidence type="ECO:0000313" key="3">
    <source>
        <dbReference type="EMBL" id="GAA4708298.1"/>
    </source>
</evidence>
<organism evidence="3 4">
    <name type="scientific">Nocardioides conyzicola</name>
    <dbReference type="NCBI Taxonomy" id="1651781"/>
    <lineage>
        <taxon>Bacteria</taxon>
        <taxon>Bacillati</taxon>
        <taxon>Actinomycetota</taxon>
        <taxon>Actinomycetes</taxon>
        <taxon>Propionibacteriales</taxon>
        <taxon>Nocardioidaceae</taxon>
        <taxon>Nocardioides</taxon>
    </lineage>
</organism>
<dbReference type="Proteomes" id="UP001499974">
    <property type="component" value="Unassembled WGS sequence"/>
</dbReference>
<keyword evidence="1" id="KW-0812">Transmembrane</keyword>
<proteinExistence type="predicted"/>
<dbReference type="RefSeq" id="WP_345522041.1">
    <property type="nucleotide sequence ID" value="NZ_BAABKM010000002.1"/>
</dbReference>
<sequence>MPIARPSVRTLSIVLAAYSALLAVALLAPTSGNQSEMASWVSDLGVWVGFSPETASQERAEFLCNIAILAPVSALGSLIWPRTTWRDWTAYTLLIAVLVELTQGLLLGSRTASNADIVANTLGGLVGAVVVLAGRRLVEWRSRTGPDGS</sequence>
<accession>A0ABP8XIK7</accession>
<name>A0ABP8XIK7_9ACTN</name>
<comment type="caution">
    <text evidence="3">The sequence shown here is derived from an EMBL/GenBank/DDBJ whole genome shotgun (WGS) entry which is preliminary data.</text>
</comment>
<reference evidence="4" key="1">
    <citation type="journal article" date="2019" name="Int. J. Syst. Evol. Microbiol.">
        <title>The Global Catalogue of Microorganisms (GCM) 10K type strain sequencing project: providing services to taxonomists for standard genome sequencing and annotation.</title>
        <authorList>
            <consortium name="The Broad Institute Genomics Platform"/>
            <consortium name="The Broad Institute Genome Sequencing Center for Infectious Disease"/>
            <person name="Wu L."/>
            <person name="Ma J."/>
        </authorList>
    </citation>
    <scope>NUCLEOTIDE SEQUENCE [LARGE SCALE GENOMIC DNA]</scope>
    <source>
        <strain evidence="4">JCM 18531</strain>
    </source>
</reference>
<gene>
    <name evidence="3" type="ORF">GCM10023349_28740</name>
</gene>
<protein>
    <recommendedName>
        <fullName evidence="2">VanZ-like domain-containing protein</fullName>
    </recommendedName>
</protein>
<dbReference type="InterPro" id="IPR006976">
    <property type="entry name" value="VanZ-like"/>
</dbReference>
<dbReference type="Pfam" id="PF04892">
    <property type="entry name" value="VanZ"/>
    <property type="match status" value="1"/>
</dbReference>
<keyword evidence="4" id="KW-1185">Reference proteome</keyword>
<evidence type="ECO:0000313" key="4">
    <source>
        <dbReference type="Proteomes" id="UP001499974"/>
    </source>
</evidence>
<evidence type="ECO:0000256" key="1">
    <source>
        <dbReference type="SAM" id="Phobius"/>
    </source>
</evidence>
<feature type="transmembrane region" description="Helical" evidence="1">
    <location>
        <begin position="117"/>
        <end position="134"/>
    </location>
</feature>
<feature type="transmembrane region" description="Helical" evidence="1">
    <location>
        <begin position="88"/>
        <end position="105"/>
    </location>
</feature>
<feature type="transmembrane region" description="Helical" evidence="1">
    <location>
        <begin position="60"/>
        <end position="81"/>
    </location>
</feature>
<keyword evidence="1" id="KW-0472">Membrane</keyword>
<keyword evidence="1" id="KW-1133">Transmembrane helix</keyword>